<keyword evidence="2" id="KW-1185">Reference proteome</keyword>
<organism evidence="1 2">
    <name type="scientific">Goodea atripinnis</name>
    <dbReference type="NCBI Taxonomy" id="208336"/>
    <lineage>
        <taxon>Eukaryota</taxon>
        <taxon>Metazoa</taxon>
        <taxon>Chordata</taxon>
        <taxon>Craniata</taxon>
        <taxon>Vertebrata</taxon>
        <taxon>Euteleostomi</taxon>
        <taxon>Actinopterygii</taxon>
        <taxon>Neopterygii</taxon>
        <taxon>Teleostei</taxon>
        <taxon>Neoteleostei</taxon>
        <taxon>Acanthomorphata</taxon>
        <taxon>Ovalentaria</taxon>
        <taxon>Atherinomorphae</taxon>
        <taxon>Cyprinodontiformes</taxon>
        <taxon>Goodeidae</taxon>
        <taxon>Goodea</taxon>
    </lineage>
</organism>
<accession>A0ABV0PHJ9</accession>
<gene>
    <name evidence="1" type="ORF">GOODEAATRI_027598</name>
</gene>
<evidence type="ECO:0000313" key="2">
    <source>
        <dbReference type="Proteomes" id="UP001476798"/>
    </source>
</evidence>
<name>A0ABV0PHJ9_9TELE</name>
<dbReference type="Proteomes" id="UP001476798">
    <property type="component" value="Unassembled WGS sequence"/>
</dbReference>
<comment type="caution">
    <text evidence="1">The sequence shown here is derived from an EMBL/GenBank/DDBJ whole genome shotgun (WGS) entry which is preliminary data.</text>
</comment>
<evidence type="ECO:0000313" key="1">
    <source>
        <dbReference type="EMBL" id="MEQ2182957.1"/>
    </source>
</evidence>
<proteinExistence type="predicted"/>
<protein>
    <submittedName>
        <fullName evidence="1">Uncharacterized protein</fullName>
    </submittedName>
</protein>
<reference evidence="1 2" key="1">
    <citation type="submission" date="2021-06" db="EMBL/GenBank/DDBJ databases">
        <authorList>
            <person name="Palmer J.M."/>
        </authorList>
    </citation>
    <scope>NUCLEOTIDE SEQUENCE [LARGE SCALE GENOMIC DNA]</scope>
    <source>
        <strain evidence="1 2">GA_2019</strain>
        <tissue evidence="1">Muscle</tissue>
    </source>
</reference>
<dbReference type="EMBL" id="JAHRIO010073604">
    <property type="protein sequence ID" value="MEQ2182957.1"/>
    <property type="molecule type" value="Genomic_DNA"/>
</dbReference>
<sequence>MRDALNSPSCFFFVSFRFLAKGQLEGYSDYGSAVFKAGCYLMDLLQSDTADPGKGGATFRLPSETVTKVSSTPSWNSYWMTAF</sequence>